<reference evidence="3" key="1">
    <citation type="journal article" date="2019" name="Int. J. Syst. Evol. Microbiol.">
        <title>The Global Catalogue of Microorganisms (GCM) 10K type strain sequencing project: providing services to taxonomists for standard genome sequencing and annotation.</title>
        <authorList>
            <consortium name="The Broad Institute Genomics Platform"/>
            <consortium name="The Broad Institute Genome Sequencing Center for Infectious Disease"/>
            <person name="Wu L."/>
            <person name="Ma J."/>
        </authorList>
    </citation>
    <scope>NUCLEOTIDE SEQUENCE [LARGE SCALE GENOMIC DNA]</scope>
    <source>
        <strain evidence="3">JCM 16929</strain>
    </source>
</reference>
<feature type="transmembrane region" description="Helical" evidence="1">
    <location>
        <begin position="33"/>
        <end position="53"/>
    </location>
</feature>
<accession>A0ABP6ZA08</accession>
<feature type="transmembrane region" description="Helical" evidence="1">
    <location>
        <begin position="7"/>
        <end position="27"/>
    </location>
</feature>
<comment type="caution">
    <text evidence="2">The sequence shown here is derived from an EMBL/GenBank/DDBJ whole genome shotgun (WGS) entry which is preliminary data.</text>
</comment>
<evidence type="ECO:0000256" key="1">
    <source>
        <dbReference type="SAM" id="Phobius"/>
    </source>
</evidence>
<keyword evidence="1" id="KW-0812">Transmembrane</keyword>
<feature type="transmembrane region" description="Helical" evidence="1">
    <location>
        <begin position="65"/>
        <end position="82"/>
    </location>
</feature>
<evidence type="ECO:0000313" key="2">
    <source>
        <dbReference type="EMBL" id="GAA3602758.1"/>
    </source>
</evidence>
<protein>
    <submittedName>
        <fullName evidence="2">Uncharacterized protein</fullName>
    </submittedName>
</protein>
<sequence>MVNRMVAAGLGILTGLVGLIAMLRLILGAFGPGAFGLGFVLAAMLPWVVYVTYRAQHGRLTPVRALAVFGCCVVGLVAVWLFTIGPVIALALSLAAFAVIWVSDWPAARPQTESRFVHIEELTGEDAESTR</sequence>
<dbReference type="Proteomes" id="UP001501490">
    <property type="component" value="Unassembled WGS sequence"/>
</dbReference>
<proteinExistence type="predicted"/>
<keyword evidence="1" id="KW-0472">Membrane</keyword>
<organism evidence="2 3">
    <name type="scientific">Microlunatus ginsengisoli</name>
    <dbReference type="NCBI Taxonomy" id="363863"/>
    <lineage>
        <taxon>Bacteria</taxon>
        <taxon>Bacillati</taxon>
        <taxon>Actinomycetota</taxon>
        <taxon>Actinomycetes</taxon>
        <taxon>Propionibacteriales</taxon>
        <taxon>Propionibacteriaceae</taxon>
        <taxon>Microlunatus</taxon>
    </lineage>
</organism>
<gene>
    <name evidence="2" type="ORF">GCM10022236_00670</name>
</gene>
<dbReference type="EMBL" id="BAABAB010000001">
    <property type="protein sequence ID" value="GAA3602758.1"/>
    <property type="molecule type" value="Genomic_DNA"/>
</dbReference>
<evidence type="ECO:0000313" key="3">
    <source>
        <dbReference type="Proteomes" id="UP001501490"/>
    </source>
</evidence>
<dbReference type="RefSeq" id="WP_344801072.1">
    <property type="nucleotide sequence ID" value="NZ_BAABAB010000001.1"/>
</dbReference>
<keyword evidence="3" id="KW-1185">Reference proteome</keyword>
<name>A0ABP6ZA08_9ACTN</name>
<keyword evidence="1" id="KW-1133">Transmembrane helix</keyword>